<dbReference type="EMBL" id="LAZR01041494">
    <property type="protein sequence ID" value="KKL11849.1"/>
    <property type="molecule type" value="Genomic_DNA"/>
</dbReference>
<name>A0A0F9AQJ8_9ZZZZ</name>
<evidence type="ECO:0000313" key="1">
    <source>
        <dbReference type="EMBL" id="KKL11849.1"/>
    </source>
</evidence>
<reference evidence="1" key="1">
    <citation type="journal article" date="2015" name="Nature">
        <title>Complex archaea that bridge the gap between prokaryotes and eukaryotes.</title>
        <authorList>
            <person name="Spang A."/>
            <person name="Saw J.H."/>
            <person name="Jorgensen S.L."/>
            <person name="Zaremba-Niedzwiedzka K."/>
            <person name="Martijn J."/>
            <person name="Lind A.E."/>
            <person name="van Eijk R."/>
            <person name="Schleper C."/>
            <person name="Guy L."/>
            <person name="Ettema T.J."/>
        </authorList>
    </citation>
    <scope>NUCLEOTIDE SEQUENCE</scope>
</reference>
<feature type="non-terminal residue" evidence="1">
    <location>
        <position position="203"/>
    </location>
</feature>
<proteinExistence type="predicted"/>
<accession>A0A0F9AQJ8</accession>
<comment type="caution">
    <text evidence="1">The sequence shown here is derived from an EMBL/GenBank/DDBJ whole genome shotgun (WGS) entry which is preliminary data.</text>
</comment>
<organism evidence="1">
    <name type="scientific">marine sediment metagenome</name>
    <dbReference type="NCBI Taxonomy" id="412755"/>
    <lineage>
        <taxon>unclassified sequences</taxon>
        <taxon>metagenomes</taxon>
        <taxon>ecological metagenomes</taxon>
    </lineage>
</organism>
<protein>
    <submittedName>
        <fullName evidence="1">Uncharacterized protein</fullName>
    </submittedName>
</protein>
<dbReference type="AlphaFoldDB" id="A0A0F9AQJ8"/>
<sequence>MTTPKELAISFTDSPQEEIALIKREFNLSDAAKELEKAIMQGDVMSEDAHIQLAELLTTFQEMFSLELPSLGDTAEDTLRLSSRDINLSRLLRERGLVRLYRLIKERDEENIPLFLAYIDPYSQSPFKTQEDFIGWIAKDAHIPRSTLFMRFATYDKMLGVGFELEPAFHTVITKPYAMREVLNMVGEWDREKNLIAVEPEIA</sequence>
<gene>
    <name evidence="1" type="ORF">LCGC14_2541650</name>
</gene>